<dbReference type="KEGG" id="gaw:V144x_32400"/>
<dbReference type="RefSeq" id="WP_144986056.1">
    <property type="nucleotide sequence ID" value="NZ_CP037920.1"/>
</dbReference>
<feature type="transmembrane region" description="Helical" evidence="1">
    <location>
        <begin position="51"/>
        <end position="73"/>
    </location>
</feature>
<keyword evidence="1" id="KW-0472">Membrane</keyword>
<keyword evidence="1" id="KW-0812">Transmembrane</keyword>
<feature type="transmembrane region" description="Helical" evidence="1">
    <location>
        <begin position="355"/>
        <end position="374"/>
    </location>
</feature>
<evidence type="ECO:0000256" key="1">
    <source>
        <dbReference type="SAM" id="Phobius"/>
    </source>
</evidence>
<keyword evidence="1" id="KW-1133">Transmembrane helix</keyword>
<dbReference type="InterPro" id="IPR014550">
    <property type="entry name" value="UCP028704_OpgC"/>
</dbReference>
<organism evidence="2 3">
    <name type="scientific">Gimesia aquarii</name>
    <dbReference type="NCBI Taxonomy" id="2527964"/>
    <lineage>
        <taxon>Bacteria</taxon>
        <taxon>Pseudomonadati</taxon>
        <taxon>Planctomycetota</taxon>
        <taxon>Planctomycetia</taxon>
        <taxon>Planctomycetales</taxon>
        <taxon>Planctomycetaceae</taxon>
        <taxon>Gimesia</taxon>
    </lineage>
</organism>
<feature type="transmembrane region" description="Helical" evidence="1">
    <location>
        <begin position="237"/>
        <end position="256"/>
    </location>
</feature>
<name>A0A517VXQ0_9PLAN</name>
<evidence type="ECO:0000313" key="2">
    <source>
        <dbReference type="EMBL" id="QDT97758.1"/>
    </source>
</evidence>
<reference evidence="2 3" key="1">
    <citation type="submission" date="2019-03" db="EMBL/GenBank/DDBJ databases">
        <title>Deep-cultivation of Planctomycetes and their phenomic and genomic characterization uncovers novel biology.</title>
        <authorList>
            <person name="Wiegand S."/>
            <person name="Jogler M."/>
            <person name="Boedeker C."/>
            <person name="Pinto D."/>
            <person name="Vollmers J."/>
            <person name="Rivas-Marin E."/>
            <person name="Kohn T."/>
            <person name="Peeters S.H."/>
            <person name="Heuer A."/>
            <person name="Rast P."/>
            <person name="Oberbeckmann S."/>
            <person name="Bunk B."/>
            <person name="Jeske O."/>
            <person name="Meyerdierks A."/>
            <person name="Storesund J.E."/>
            <person name="Kallscheuer N."/>
            <person name="Luecker S."/>
            <person name="Lage O.M."/>
            <person name="Pohl T."/>
            <person name="Merkel B.J."/>
            <person name="Hornburger P."/>
            <person name="Mueller R.-W."/>
            <person name="Bruemmer F."/>
            <person name="Labrenz M."/>
            <person name="Spormann A.M."/>
            <person name="Op den Camp H."/>
            <person name="Overmann J."/>
            <person name="Amann R."/>
            <person name="Jetten M.S.M."/>
            <person name="Mascher T."/>
            <person name="Medema M.H."/>
            <person name="Devos D.P."/>
            <person name="Kaster A.-K."/>
            <person name="Ovreas L."/>
            <person name="Rohde M."/>
            <person name="Galperin M.Y."/>
            <person name="Jogler C."/>
        </authorList>
    </citation>
    <scope>NUCLEOTIDE SEQUENCE [LARGE SCALE GENOMIC DNA]</scope>
    <source>
        <strain evidence="2 3">V144</strain>
    </source>
</reference>
<evidence type="ECO:0000313" key="3">
    <source>
        <dbReference type="Proteomes" id="UP000318704"/>
    </source>
</evidence>
<feature type="transmembrane region" description="Helical" evidence="1">
    <location>
        <begin position="153"/>
        <end position="171"/>
    </location>
</feature>
<dbReference type="AlphaFoldDB" id="A0A517VXQ0"/>
<dbReference type="Pfam" id="PF10129">
    <property type="entry name" value="OpgC_C"/>
    <property type="match status" value="1"/>
</dbReference>
<feature type="transmembrane region" description="Helical" evidence="1">
    <location>
        <begin position="94"/>
        <end position="116"/>
    </location>
</feature>
<dbReference type="PANTHER" id="PTHR38592">
    <property type="entry name" value="BLL4819 PROTEIN"/>
    <property type="match status" value="1"/>
</dbReference>
<feature type="transmembrane region" description="Helical" evidence="1">
    <location>
        <begin position="213"/>
        <end position="230"/>
    </location>
</feature>
<dbReference type="EMBL" id="CP037920">
    <property type="protein sequence ID" value="QDT97758.1"/>
    <property type="molecule type" value="Genomic_DNA"/>
</dbReference>
<sequence length="382" mass="43698">MESTDTSPLKQPVQRDLRIDFFRGLALLMILIDHVENMLGVSLLSSFTLKGFGYCDAAEVFVFLSGYLYGIVYSRVYRQYGSLGCFKKSLHRGFGLYLATLLTLGCCLAISIPFAIENVQISKHLFLFPLLEAPVKSTAYLLNLFYTPYGFEILRFYILLFLFLSPALFWLFKRSVALACLVSFGIYSLSQFFDWSTIPMAYSQFGRFYFNPLSWQLLFFIGLVIGSKNYDKKSVLIYNAFLKYFALLIVLCAFYIDFIEPRLFSSNGIVKSPWFHLLASMQLKQTLGLFRLINFLALAYYVSSITSSMQPFWKSKLAFPLVVCGQHPLIVYCLGLVLLYLNVVLFNELSLGPKWILPFHFIGCGISISVALAVHQYYKLKN</sequence>
<feature type="transmembrane region" description="Helical" evidence="1">
    <location>
        <begin position="21"/>
        <end position="45"/>
    </location>
</feature>
<feature type="transmembrane region" description="Helical" evidence="1">
    <location>
        <begin position="176"/>
        <end position="193"/>
    </location>
</feature>
<feature type="transmembrane region" description="Helical" evidence="1">
    <location>
        <begin position="287"/>
        <end position="305"/>
    </location>
</feature>
<dbReference type="PANTHER" id="PTHR38592:SF3">
    <property type="entry name" value="BLL4819 PROTEIN"/>
    <property type="match status" value="1"/>
</dbReference>
<gene>
    <name evidence="2" type="ORF">V144x_32400</name>
</gene>
<protein>
    <submittedName>
        <fullName evidence="2">OpgC protein</fullName>
    </submittedName>
</protein>
<feature type="transmembrane region" description="Helical" evidence="1">
    <location>
        <begin position="317"/>
        <end position="343"/>
    </location>
</feature>
<dbReference type="Proteomes" id="UP000318704">
    <property type="component" value="Chromosome"/>
</dbReference>
<accession>A0A517VXQ0</accession>
<dbReference type="PIRSF" id="PIRSF028704">
    <property type="entry name" value="UPC028704"/>
    <property type="match status" value="1"/>
</dbReference>
<proteinExistence type="predicted"/>